<keyword evidence="12" id="KW-1185">Reference proteome</keyword>
<dbReference type="SUPFAM" id="SSF52743">
    <property type="entry name" value="Subtilisin-like"/>
    <property type="match status" value="1"/>
</dbReference>
<evidence type="ECO:0000256" key="5">
    <source>
        <dbReference type="ARBA" id="ARBA00022837"/>
    </source>
</evidence>
<evidence type="ECO:0000256" key="1">
    <source>
        <dbReference type="ARBA" id="ARBA00022670"/>
    </source>
</evidence>
<dbReference type="GO" id="GO:0046872">
    <property type="term" value="F:metal ion binding"/>
    <property type="evidence" value="ECO:0007669"/>
    <property type="project" value="UniProtKB-UniRule"/>
</dbReference>
<keyword evidence="1 7" id="KW-0645">Protease</keyword>
<dbReference type="PANTHER" id="PTHR14218:SF15">
    <property type="entry name" value="TRIPEPTIDYL-PEPTIDASE 1"/>
    <property type="match status" value="1"/>
</dbReference>
<dbReference type="CDD" id="cd04056">
    <property type="entry name" value="Peptidases_S53"/>
    <property type="match status" value="1"/>
</dbReference>
<comment type="cofactor">
    <cofactor evidence="7">
        <name>Ca(2+)</name>
        <dbReference type="ChEBI" id="CHEBI:29108"/>
    </cofactor>
    <text evidence="7">Binds 1 Ca(2+) ion per subunit.</text>
</comment>
<dbReference type="Gene3D" id="3.40.50.200">
    <property type="entry name" value="Peptidase S8/S53 domain"/>
    <property type="match status" value="1"/>
</dbReference>
<dbReference type="InterPro" id="IPR015366">
    <property type="entry name" value="S53_propep"/>
</dbReference>
<keyword evidence="3 7" id="KW-0378">Hydrolase</keyword>
<feature type="chain" id="PRO_5042252295" evidence="9">
    <location>
        <begin position="23"/>
        <end position="542"/>
    </location>
</feature>
<dbReference type="InterPro" id="IPR023828">
    <property type="entry name" value="Peptidase_S8_Ser-AS"/>
</dbReference>
<dbReference type="AlphaFoldDB" id="A0AAD0W797"/>
<feature type="signal peptide" evidence="9">
    <location>
        <begin position="1"/>
        <end position="22"/>
    </location>
</feature>
<keyword evidence="5 7" id="KW-0106">Calcium</keyword>
<feature type="binding site" evidence="7">
    <location>
        <position position="519"/>
    </location>
    <ligand>
        <name>Ca(2+)</name>
        <dbReference type="ChEBI" id="CHEBI:29108"/>
    </ligand>
</feature>
<feature type="active site" description="Charge relay system" evidence="7">
    <location>
        <position position="274"/>
    </location>
</feature>
<evidence type="ECO:0000256" key="7">
    <source>
        <dbReference type="PROSITE-ProRule" id="PRU01032"/>
    </source>
</evidence>
<dbReference type="RefSeq" id="WP_118267141.1">
    <property type="nucleotide sequence ID" value="NZ_CP031968.1"/>
</dbReference>
<sequence length="542" mass="56252">MFAKQYTAALVSAAFFSIAAQAATLDWQSTNTLAHPVQKLIPQAQDSGEVAAGQSVHIAVALKARNKAQLDALTQDILQGRSKRYLSKTEFLNQFSPTEAQAQAVVKHLQASGFRNIKVAPNRLLITADGSAATVKAGFQTSLHRYNINGRQAFANVANAQVPSQLADIVLAVHGLQNVHQFHTALRHPTPQAFKTASVSGHSPSDFPSIYNANSLPPASNTTVGIIAEGDLTQTLSDLQDFAGSAGYGTVATSVINSGTPSSDTSGTEEWNLDSQDILAAAGGAVQQMNFYVAPSMTNADITAAFNSAVSDGTAKVINVSLGECETSAQSDGMTASADQIFQAAVAQGQTFSVSTGDSGSYECGGRTARQSYPAVSPYVIAVGGTTLSTSGKTGYLSESTWNGGGGGPSYTESAPAWQTSAGVLTISKTKRGVPDVSFDADPNSGALVLVNGSTSQIGGTSLAAPLFTGFWARIESANGNNINSPAPSIYKYFKANPSLYHDVTSGSNGAYSAAKGWDYTTGWGSLNIANLNAFIARTPGF</sequence>
<evidence type="ECO:0000256" key="8">
    <source>
        <dbReference type="PROSITE-ProRule" id="PRU01240"/>
    </source>
</evidence>
<keyword evidence="4 7" id="KW-0720">Serine protease</keyword>
<evidence type="ECO:0000256" key="3">
    <source>
        <dbReference type="ARBA" id="ARBA00022801"/>
    </source>
</evidence>
<feature type="active site" description="Charge relay system" evidence="7">
    <location>
        <position position="462"/>
    </location>
</feature>
<proteinExistence type="inferred from homology"/>
<evidence type="ECO:0000313" key="11">
    <source>
        <dbReference type="EMBL" id="AXT46150.1"/>
    </source>
</evidence>
<comment type="caution">
    <text evidence="8">Lacks conserved residue(s) required for the propagation of feature annotation.</text>
</comment>
<dbReference type="InterPro" id="IPR036852">
    <property type="entry name" value="Peptidase_S8/S53_dom_sf"/>
</dbReference>
<evidence type="ECO:0000256" key="9">
    <source>
        <dbReference type="SAM" id="SignalP"/>
    </source>
</evidence>
<dbReference type="GO" id="GO:0004252">
    <property type="term" value="F:serine-type endopeptidase activity"/>
    <property type="evidence" value="ECO:0007669"/>
    <property type="project" value="UniProtKB-UniRule"/>
</dbReference>
<comment type="similarity">
    <text evidence="8">Belongs to the peptidase S8 family.</text>
</comment>
<keyword evidence="2 7" id="KW-0479">Metal-binding</keyword>
<evidence type="ECO:0000259" key="10">
    <source>
        <dbReference type="PROSITE" id="PS51695"/>
    </source>
</evidence>
<name>A0AAD0W797_9NEIS</name>
<dbReference type="PANTHER" id="PTHR14218">
    <property type="entry name" value="PROTEASE S8 TRIPEPTIDYL PEPTIDASE I CLN2"/>
    <property type="match status" value="1"/>
</dbReference>
<feature type="binding site" evidence="7">
    <location>
        <position position="517"/>
    </location>
    <ligand>
        <name>Ca(2+)</name>
        <dbReference type="ChEBI" id="CHEBI:29108"/>
    </ligand>
</feature>
<dbReference type="CDD" id="cd11377">
    <property type="entry name" value="Pro-peptidase_S53"/>
    <property type="match status" value="1"/>
</dbReference>
<evidence type="ECO:0000313" key="12">
    <source>
        <dbReference type="Proteomes" id="UP000259465"/>
    </source>
</evidence>
<dbReference type="Pfam" id="PF09286">
    <property type="entry name" value="Pro-kuma_activ"/>
    <property type="match status" value="1"/>
</dbReference>
<feature type="binding site" evidence="7">
    <location>
        <position position="504"/>
    </location>
    <ligand>
        <name>Ca(2+)</name>
        <dbReference type="ChEBI" id="CHEBI:29108"/>
    </ligand>
</feature>
<evidence type="ECO:0000256" key="4">
    <source>
        <dbReference type="ARBA" id="ARBA00022825"/>
    </source>
</evidence>
<dbReference type="KEGG" id="crz:D1345_08135"/>
<dbReference type="InterPro" id="IPR050819">
    <property type="entry name" value="Tripeptidyl-peptidase_I"/>
</dbReference>
<dbReference type="SUPFAM" id="SSF54897">
    <property type="entry name" value="Protease propeptides/inhibitors"/>
    <property type="match status" value="1"/>
</dbReference>
<keyword evidence="9" id="KW-0732">Signal</keyword>
<feature type="active site" description="Charge relay system" evidence="7">
    <location>
        <position position="270"/>
    </location>
</feature>
<dbReference type="Pfam" id="PF00082">
    <property type="entry name" value="Peptidase_S8"/>
    <property type="match status" value="1"/>
</dbReference>
<organism evidence="11 12">
    <name type="scientific">Chromobacterium rhizoryzae</name>
    <dbReference type="NCBI Taxonomy" id="1778675"/>
    <lineage>
        <taxon>Bacteria</taxon>
        <taxon>Pseudomonadati</taxon>
        <taxon>Pseudomonadota</taxon>
        <taxon>Betaproteobacteria</taxon>
        <taxon>Neisseriales</taxon>
        <taxon>Chromobacteriaceae</taxon>
        <taxon>Chromobacterium</taxon>
    </lineage>
</organism>
<gene>
    <name evidence="11" type="ORF">D1345_08135</name>
</gene>
<dbReference type="PROSITE" id="PS51695">
    <property type="entry name" value="SEDOLISIN"/>
    <property type="match status" value="1"/>
</dbReference>
<dbReference type="EMBL" id="CP031968">
    <property type="protein sequence ID" value="AXT46150.1"/>
    <property type="molecule type" value="Genomic_DNA"/>
</dbReference>
<evidence type="ECO:0000256" key="6">
    <source>
        <dbReference type="ARBA" id="ARBA00023145"/>
    </source>
</evidence>
<dbReference type="InterPro" id="IPR000209">
    <property type="entry name" value="Peptidase_S8/S53_dom"/>
</dbReference>
<accession>A0AAD0W797</accession>
<dbReference type="PROSITE" id="PS00138">
    <property type="entry name" value="SUBTILASE_SER"/>
    <property type="match status" value="1"/>
</dbReference>
<dbReference type="InterPro" id="IPR030400">
    <property type="entry name" value="Sedolisin_dom"/>
</dbReference>
<dbReference type="Proteomes" id="UP000259465">
    <property type="component" value="Chromosome"/>
</dbReference>
<evidence type="ECO:0000256" key="2">
    <source>
        <dbReference type="ARBA" id="ARBA00022723"/>
    </source>
</evidence>
<reference evidence="11 12" key="1">
    <citation type="submission" date="2018-08" db="EMBL/GenBank/DDBJ databases">
        <title>Complete genome sequence of JP2-74.</title>
        <authorList>
            <person name="Wu L."/>
        </authorList>
    </citation>
    <scope>NUCLEOTIDE SEQUENCE [LARGE SCALE GENOMIC DNA]</scope>
    <source>
        <strain evidence="11 12">JP2-74</strain>
    </source>
</reference>
<dbReference type="GO" id="GO:0008240">
    <property type="term" value="F:tripeptidyl-peptidase activity"/>
    <property type="evidence" value="ECO:0007669"/>
    <property type="project" value="TreeGrafter"/>
</dbReference>
<feature type="binding site" evidence="7">
    <location>
        <position position="503"/>
    </location>
    <ligand>
        <name>Ca(2+)</name>
        <dbReference type="ChEBI" id="CHEBI:29108"/>
    </ligand>
</feature>
<dbReference type="PROSITE" id="PS51892">
    <property type="entry name" value="SUBTILASE"/>
    <property type="match status" value="1"/>
</dbReference>
<dbReference type="GO" id="GO:0006508">
    <property type="term" value="P:proteolysis"/>
    <property type="evidence" value="ECO:0007669"/>
    <property type="project" value="UniProtKB-KW"/>
</dbReference>
<feature type="domain" description="Peptidase S53" evidence="10">
    <location>
        <begin position="201"/>
        <end position="539"/>
    </location>
</feature>
<keyword evidence="6" id="KW-0865">Zymogen</keyword>
<dbReference type="SMART" id="SM00944">
    <property type="entry name" value="Pro-kuma_activ"/>
    <property type="match status" value="1"/>
</dbReference>
<protein>
    <submittedName>
        <fullName evidence="11">Peptidase S53</fullName>
    </submittedName>
</protein>